<accession>K9UB67</accession>
<reference evidence="1 2" key="1">
    <citation type="submission" date="2012-05" db="EMBL/GenBank/DDBJ databases">
        <title>Finished chromosome of genome of Chamaesiphon sp. PCC 6605.</title>
        <authorList>
            <consortium name="US DOE Joint Genome Institute"/>
            <person name="Gugger M."/>
            <person name="Coursin T."/>
            <person name="Rippka R."/>
            <person name="Tandeau De Marsac N."/>
            <person name="Huntemann M."/>
            <person name="Wei C.-L."/>
            <person name="Han J."/>
            <person name="Detter J.C."/>
            <person name="Han C."/>
            <person name="Tapia R."/>
            <person name="Chen A."/>
            <person name="Kyrpides N."/>
            <person name="Mavromatis K."/>
            <person name="Markowitz V."/>
            <person name="Szeto E."/>
            <person name="Ivanova N."/>
            <person name="Pagani I."/>
            <person name="Pati A."/>
            <person name="Goodwin L."/>
            <person name="Nordberg H.P."/>
            <person name="Cantor M.N."/>
            <person name="Hua S.X."/>
            <person name="Woyke T."/>
            <person name="Kerfeld C.A."/>
        </authorList>
    </citation>
    <scope>NUCLEOTIDE SEQUENCE [LARGE SCALE GENOMIC DNA]</scope>
    <source>
        <strain evidence="2">ATCC 27169 / PCC 6605</strain>
    </source>
</reference>
<dbReference type="KEGG" id="cmp:Cha6605_1097"/>
<organism evidence="1 2">
    <name type="scientific">Chamaesiphon minutus (strain ATCC 27169 / PCC 6605)</name>
    <dbReference type="NCBI Taxonomy" id="1173020"/>
    <lineage>
        <taxon>Bacteria</taxon>
        <taxon>Bacillati</taxon>
        <taxon>Cyanobacteriota</taxon>
        <taxon>Cyanophyceae</taxon>
        <taxon>Gomontiellales</taxon>
        <taxon>Chamaesiphonaceae</taxon>
        <taxon>Chamaesiphon</taxon>
    </lineage>
</organism>
<sequence>MLDRAKKIAKQKGLTVREYLTNLMDGDEEDDEMESLTPLELSDPDVKILDDLDVKFAALPTRIFIARQAMHHLIVDKISDRILGILGEIYVWMKGGTTWSLY</sequence>
<name>K9UB67_CHAP6</name>
<dbReference type="EMBL" id="CP003600">
    <property type="protein sequence ID" value="AFY92327.1"/>
    <property type="molecule type" value="Genomic_DNA"/>
</dbReference>
<keyword evidence="2" id="KW-1185">Reference proteome</keyword>
<dbReference type="AlphaFoldDB" id="K9UB67"/>
<evidence type="ECO:0000313" key="1">
    <source>
        <dbReference type="EMBL" id="AFY92327.1"/>
    </source>
</evidence>
<dbReference type="HOGENOM" id="CLU_2272357_0_0_3"/>
<evidence type="ECO:0000313" key="2">
    <source>
        <dbReference type="Proteomes" id="UP000010366"/>
    </source>
</evidence>
<gene>
    <name evidence="1" type="ORF">Cha6605_1097</name>
</gene>
<proteinExistence type="predicted"/>
<dbReference type="Proteomes" id="UP000010366">
    <property type="component" value="Chromosome"/>
</dbReference>
<dbReference type="RefSeq" id="WP_015158517.1">
    <property type="nucleotide sequence ID" value="NC_019697.1"/>
</dbReference>
<protein>
    <submittedName>
        <fullName evidence="1">Uncharacterized protein</fullName>
    </submittedName>
</protein>